<evidence type="ECO:0000259" key="7">
    <source>
        <dbReference type="Pfam" id="PF00135"/>
    </source>
</evidence>
<evidence type="ECO:0000256" key="2">
    <source>
        <dbReference type="ARBA" id="ARBA00022487"/>
    </source>
</evidence>
<dbReference type="AlphaFoldDB" id="A0A5B9D5E7"/>
<dbReference type="GO" id="GO:0052689">
    <property type="term" value="F:carboxylic ester hydrolase activity"/>
    <property type="evidence" value="ECO:0007669"/>
    <property type="project" value="UniProtKB-KW"/>
</dbReference>
<accession>A0A5B9D5E7</accession>
<keyword evidence="5" id="KW-0325">Glycoprotein</keyword>
<keyword evidence="2" id="KW-0719">Serine esterase</keyword>
<evidence type="ECO:0000256" key="4">
    <source>
        <dbReference type="ARBA" id="ARBA00023157"/>
    </source>
</evidence>
<comment type="similarity">
    <text evidence="1 6">Belongs to the type-B carboxylesterase/lipase family.</text>
</comment>
<dbReference type="InterPro" id="IPR019819">
    <property type="entry name" value="Carboxylesterase_B_CS"/>
</dbReference>
<dbReference type="Gene3D" id="3.40.50.1820">
    <property type="entry name" value="alpha/beta hydrolase"/>
    <property type="match status" value="1"/>
</dbReference>
<protein>
    <recommendedName>
        <fullName evidence="6">Carboxylic ester hydrolase</fullName>
        <ecNumber evidence="6">3.1.1.-</ecNumber>
    </recommendedName>
</protein>
<evidence type="ECO:0000256" key="3">
    <source>
        <dbReference type="ARBA" id="ARBA00022801"/>
    </source>
</evidence>
<dbReference type="EC" id="3.1.1.-" evidence="6"/>
<dbReference type="SUPFAM" id="SSF53474">
    <property type="entry name" value="alpha/beta-Hydrolases"/>
    <property type="match status" value="1"/>
</dbReference>
<keyword evidence="4" id="KW-1015">Disulfide bond</keyword>
<dbReference type="PANTHER" id="PTHR11559">
    <property type="entry name" value="CARBOXYLESTERASE"/>
    <property type="match status" value="1"/>
</dbReference>
<evidence type="ECO:0000256" key="5">
    <source>
        <dbReference type="ARBA" id="ARBA00023180"/>
    </source>
</evidence>
<dbReference type="InterPro" id="IPR019826">
    <property type="entry name" value="Carboxylesterase_B_AS"/>
</dbReference>
<dbReference type="InterPro" id="IPR002018">
    <property type="entry name" value="CarbesteraseB"/>
</dbReference>
<evidence type="ECO:0000313" key="8">
    <source>
        <dbReference type="EMBL" id="QEE13695.1"/>
    </source>
</evidence>
<organism evidence="8">
    <name type="scientific">Mythimna separata</name>
    <name type="common">Oriental armyworm</name>
    <name type="synonym">Pseudaletia separata</name>
    <dbReference type="NCBI Taxonomy" id="271217"/>
    <lineage>
        <taxon>Eukaryota</taxon>
        <taxon>Metazoa</taxon>
        <taxon>Ecdysozoa</taxon>
        <taxon>Arthropoda</taxon>
        <taxon>Hexapoda</taxon>
        <taxon>Insecta</taxon>
        <taxon>Pterygota</taxon>
        <taxon>Neoptera</taxon>
        <taxon>Endopterygota</taxon>
        <taxon>Lepidoptera</taxon>
        <taxon>Glossata</taxon>
        <taxon>Ditrysia</taxon>
        <taxon>Noctuoidea</taxon>
        <taxon>Noctuidae</taxon>
        <taxon>Noctuinae</taxon>
        <taxon>Hadenini</taxon>
        <taxon>Mythimna</taxon>
    </lineage>
</organism>
<feature type="chain" id="PRO_5023025418" description="Carboxylic ester hydrolase" evidence="6">
    <location>
        <begin position="20"/>
        <end position="553"/>
    </location>
</feature>
<feature type="domain" description="Carboxylesterase type B" evidence="7">
    <location>
        <begin position="23"/>
        <end position="542"/>
    </location>
</feature>
<name>A0A5B9D5E7_MYTSE</name>
<dbReference type="PROSITE" id="PS00122">
    <property type="entry name" value="CARBOXYLESTERASE_B_1"/>
    <property type="match status" value="1"/>
</dbReference>
<reference evidence="8" key="1">
    <citation type="submission" date="2019-01" db="EMBL/GenBank/DDBJ databases">
        <title>Identification of carboxylesterase genes and their expression profiles in the Walker Mythimna separata treated with chlorantraniliprole and lambda-cyhalothrin.</title>
        <authorList>
            <person name="Fan D."/>
            <person name="Liu Y."/>
        </authorList>
    </citation>
    <scope>NUCLEOTIDE SEQUENCE</scope>
</reference>
<keyword evidence="3 6" id="KW-0378">Hydrolase</keyword>
<feature type="signal peptide" evidence="6">
    <location>
        <begin position="1"/>
        <end position="19"/>
    </location>
</feature>
<keyword evidence="6" id="KW-0732">Signal</keyword>
<evidence type="ECO:0000256" key="1">
    <source>
        <dbReference type="ARBA" id="ARBA00005964"/>
    </source>
</evidence>
<dbReference type="EMBL" id="MK440555">
    <property type="protein sequence ID" value="QEE13695.1"/>
    <property type="molecule type" value="mRNA"/>
</dbReference>
<sequence length="553" mass="62591">MNTFYSIILFIAIQNVADGGIRIRVDQGWLEGEILDLVTGDGQYSSFKGIPYAQPPNGTRRFKAPLPALGWDGVRNASQHGAMCPQIDIFTNKLIPGNEDCLFLNVYSPNLTPETLLPVLVFIHGGGYKSGSGNVDDYGPDFILRKNMVVVTFNYRLDALGFLSLGTKEVPGNAGLKDQVEALKWVQRNIKYFGGDADRVTIMGQSAGSASVGLHIVSPMSQGLFHRAIAMSGSPFCDWSLACHPERRAFVLGKMLGFETEDPEELLEFLQSVPSDKLRDTSPNILSFEEYTYNLLKMYQFVPVIEKFNEADNFLTYDIFKEFRHVNKVDILFGHTSQETLTIVDLIASTYIQRYDKYPELFVPRKLMNQLGPNHILELSDRILKHYFGNKSVNVESLKDFIRYASNVGFIYDIIKYFSTLPFHENTVRFSYQFSSMSSRNVYGLQGEKYDIFGAAHVDDLFYLFDPKSLQLVSDRNSTEFLLIDQVTTIFTDFAIHGNPSHSPAFNMTWPEFDKETLQFVDIGNGNLTVSSMVGDDSYNFWEQLYDSTGMYI</sequence>
<proteinExistence type="evidence at transcript level"/>
<dbReference type="InterPro" id="IPR050309">
    <property type="entry name" value="Type-B_Carboxylest/Lipase"/>
</dbReference>
<dbReference type="PROSITE" id="PS00941">
    <property type="entry name" value="CARBOXYLESTERASE_B_2"/>
    <property type="match status" value="1"/>
</dbReference>
<dbReference type="InterPro" id="IPR029058">
    <property type="entry name" value="AB_hydrolase_fold"/>
</dbReference>
<dbReference type="Pfam" id="PF00135">
    <property type="entry name" value="COesterase"/>
    <property type="match status" value="1"/>
</dbReference>
<evidence type="ECO:0000256" key="6">
    <source>
        <dbReference type="RuleBase" id="RU361235"/>
    </source>
</evidence>